<protein>
    <recommendedName>
        <fullName evidence="3">thiazole synthase</fullName>
        <ecNumber evidence="3">2.8.1.10</ecNumber>
    </recommendedName>
</protein>
<dbReference type="Gene3D" id="3.20.20.70">
    <property type="entry name" value="Aldolase class I"/>
    <property type="match status" value="1"/>
</dbReference>
<evidence type="ECO:0000256" key="6">
    <source>
        <dbReference type="ARBA" id="ARBA00023270"/>
    </source>
</evidence>
<dbReference type="EMBL" id="RJUL01000014">
    <property type="protein sequence ID" value="ROQ18852.1"/>
    <property type="molecule type" value="Genomic_DNA"/>
</dbReference>
<dbReference type="InterPro" id="IPR013785">
    <property type="entry name" value="Aldolase_TIM"/>
</dbReference>
<dbReference type="Pfam" id="PF05690">
    <property type="entry name" value="ThiG"/>
    <property type="match status" value="1"/>
</dbReference>
<accession>A0A3N1NJG4</accession>
<evidence type="ECO:0000256" key="4">
    <source>
        <dbReference type="ARBA" id="ARBA00022679"/>
    </source>
</evidence>
<evidence type="ECO:0000256" key="7">
    <source>
        <dbReference type="ARBA" id="ARBA00049897"/>
    </source>
</evidence>
<keyword evidence="10" id="KW-1185">Reference proteome</keyword>
<dbReference type="STRING" id="584787.GCA_001247655_01315"/>
<dbReference type="GO" id="GO:0009229">
    <property type="term" value="P:thiamine diphosphate biosynthetic process"/>
    <property type="evidence" value="ECO:0007669"/>
    <property type="project" value="UniProtKB-UniPathway"/>
</dbReference>
<dbReference type="PANTHER" id="PTHR34266">
    <property type="entry name" value="THIAZOLE SYNTHASE"/>
    <property type="match status" value="1"/>
</dbReference>
<comment type="catalytic activity">
    <reaction evidence="7">
        <text>[ThiS sulfur-carrier protein]-C-terminal-Gly-aminoethanethioate + 2-iminoacetate + 1-deoxy-D-xylulose 5-phosphate = [ThiS sulfur-carrier protein]-C-terminal Gly-Gly + 2-[(2R,5Z)-2-carboxy-4-methylthiazol-5(2H)-ylidene]ethyl phosphate + 2 H2O + H(+)</text>
        <dbReference type="Rhea" id="RHEA:26297"/>
        <dbReference type="Rhea" id="RHEA-COMP:12909"/>
        <dbReference type="Rhea" id="RHEA-COMP:19908"/>
        <dbReference type="ChEBI" id="CHEBI:15377"/>
        <dbReference type="ChEBI" id="CHEBI:15378"/>
        <dbReference type="ChEBI" id="CHEBI:57792"/>
        <dbReference type="ChEBI" id="CHEBI:62899"/>
        <dbReference type="ChEBI" id="CHEBI:77846"/>
        <dbReference type="ChEBI" id="CHEBI:90778"/>
        <dbReference type="ChEBI" id="CHEBI:232372"/>
        <dbReference type="EC" id="2.8.1.10"/>
    </reaction>
</comment>
<evidence type="ECO:0000256" key="2">
    <source>
        <dbReference type="ARBA" id="ARBA00004948"/>
    </source>
</evidence>
<dbReference type="EC" id="2.8.1.10" evidence="3"/>
<evidence type="ECO:0000259" key="8">
    <source>
        <dbReference type="Pfam" id="PF05690"/>
    </source>
</evidence>
<comment type="caution">
    <text evidence="9">The sequence shown here is derived from an EMBL/GenBank/DDBJ whole genome shotgun (WGS) entry which is preliminary data.</text>
</comment>
<gene>
    <name evidence="9" type="ORF">EDC28_1145</name>
</gene>
<dbReference type="SUPFAM" id="SSF110399">
    <property type="entry name" value="ThiG-like"/>
    <property type="match status" value="1"/>
</dbReference>
<reference evidence="9 10" key="1">
    <citation type="submission" date="2018-11" db="EMBL/GenBank/DDBJ databases">
        <title>Genomic Encyclopedia of Type Strains, Phase IV (KMG-IV): sequencing the most valuable type-strain genomes for metagenomic binning, comparative biology and taxonomic classification.</title>
        <authorList>
            <person name="Goeker M."/>
        </authorList>
    </citation>
    <scope>NUCLEOTIDE SEQUENCE [LARGE SCALE GENOMIC DNA]</scope>
    <source>
        <strain evidence="9 10">DSM 21945</strain>
    </source>
</reference>
<dbReference type="AlphaFoldDB" id="A0A3N1NJG4"/>
<keyword evidence="6" id="KW-0704">Schiff base</keyword>
<comment type="function">
    <text evidence="1">Catalyzes the rearrangement of 1-deoxy-D-xylulose 5-phosphate (DXP) to produce the thiazole phosphate moiety of thiamine. Sulfur is provided by the thiocarboxylate moiety of the carrier protein ThiS. In vitro, sulfur can be provided by H(2)S.</text>
</comment>
<dbReference type="RefSeq" id="WP_123422672.1">
    <property type="nucleotide sequence ID" value="NZ_RJUL01000014.1"/>
</dbReference>
<dbReference type="InterPro" id="IPR033983">
    <property type="entry name" value="Thiazole_synthase_ThiG"/>
</dbReference>
<evidence type="ECO:0000313" key="10">
    <source>
        <dbReference type="Proteomes" id="UP000268033"/>
    </source>
</evidence>
<keyword evidence="5" id="KW-0784">Thiamine biosynthesis</keyword>
<sequence>MHLYDVELTSRFWLGTASYPSPQLLLEAVKAARPGLVTCSLRRQGQGGGDFWAFLQALGIPLLPNTAGCRSVDEAVNLAFMVRELFATHWLKLEITGDDYNLQPDPFALVDATRELTREGFQIFPYMTSDLVLAKKLLDAGAQVLMPWGAPIGSGQGLNDISSLRTLRQRLPKIPMVIDAGIGRPSHACQAMELGFDAVLANTAVAQAARPAAMAGAMAQAVQAGRAGFLAGPISARELAQASTPVVGTPFWHKEES</sequence>
<evidence type="ECO:0000256" key="5">
    <source>
        <dbReference type="ARBA" id="ARBA00022977"/>
    </source>
</evidence>
<comment type="pathway">
    <text evidence="2">Cofactor biosynthesis; thiamine diphosphate biosynthesis.</text>
</comment>
<dbReference type="Proteomes" id="UP000268033">
    <property type="component" value="Unassembled WGS sequence"/>
</dbReference>
<dbReference type="InterPro" id="IPR008867">
    <property type="entry name" value="ThiG"/>
</dbReference>
<keyword evidence="4" id="KW-0808">Transferase</keyword>
<evidence type="ECO:0000256" key="3">
    <source>
        <dbReference type="ARBA" id="ARBA00011960"/>
    </source>
</evidence>
<name>A0A3N1NJG4_9GAMM</name>
<organism evidence="9 10">
    <name type="scientific">Gallaecimonas pentaromativorans</name>
    <dbReference type="NCBI Taxonomy" id="584787"/>
    <lineage>
        <taxon>Bacteria</taxon>
        <taxon>Pseudomonadati</taxon>
        <taxon>Pseudomonadota</taxon>
        <taxon>Gammaproteobacteria</taxon>
        <taxon>Enterobacterales</taxon>
        <taxon>Gallaecimonadaceae</taxon>
        <taxon>Gallaecimonas</taxon>
    </lineage>
</organism>
<proteinExistence type="predicted"/>
<feature type="domain" description="Thiazole synthase ThiG" evidence="8">
    <location>
        <begin position="3"/>
        <end position="245"/>
    </location>
</feature>
<dbReference type="UniPathway" id="UPA00060"/>
<evidence type="ECO:0000256" key="1">
    <source>
        <dbReference type="ARBA" id="ARBA00002834"/>
    </source>
</evidence>
<dbReference type="PANTHER" id="PTHR34266:SF2">
    <property type="entry name" value="THIAZOLE SYNTHASE"/>
    <property type="match status" value="1"/>
</dbReference>
<evidence type="ECO:0000313" key="9">
    <source>
        <dbReference type="EMBL" id="ROQ18852.1"/>
    </source>
</evidence>
<dbReference type="GO" id="GO:1990107">
    <property type="term" value="F:thiazole synthase activity"/>
    <property type="evidence" value="ECO:0007669"/>
    <property type="project" value="UniProtKB-EC"/>
</dbReference>